<protein>
    <submittedName>
        <fullName evidence="9">PLP-dependent aminotransferase family protein</fullName>
    </submittedName>
</protein>
<evidence type="ECO:0000256" key="6">
    <source>
        <dbReference type="ARBA" id="ARBA00023125"/>
    </source>
</evidence>
<dbReference type="GO" id="GO:0003677">
    <property type="term" value="F:DNA binding"/>
    <property type="evidence" value="ECO:0007669"/>
    <property type="project" value="UniProtKB-KW"/>
</dbReference>
<dbReference type="Gene3D" id="3.40.640.10">
    <property type="entry name" value="Type I PLP-dependent aspartate aminotransferase-like (Major domain)"/>
    <property type="match status" value="1"/>
</dbReference>
<dbReference type="SMART" id="SM00345">
    <property type="entry name" value="HTH_GNTR"/>
    <property type="match status" value="1"/>
</dbReference>
<dbReference type="InterPro" id="IPR051446">
    <property type="entry name" value="HTH_trans_reg/aminotransferase"/>
</dbReference>
<keyword evidence="4" id="KW-0663">Pyridoxal phosphate</keyword>
<evidence type="ECO:0000313" key="10">
    <source>
        <dbReference type="Proteomes" id="UP000241209"/>
    </source>
</evidence>
<evidence type="ECO:0000259" key="8">
    <source>
        <dbReference type="PROSITE" id="PS50949"/>
    </source>
</evidence>
<evidence type="ECO:0000256" key="4">
    <source>
        <dbReference type="ARBA" id="ARBA00022898"/>
    </source>
</evidence>
<dbReference type="Proteomes" id="UP000241209">
    <property type="component" value="Unassembled WGS sequence"/>
</dbReference>
<dbReference type="RefSeq" id="WP_107557152.1">
    <property type="nucleotide sequence ID" value="NZ_PZFF01000009.1"/>
</dbReference>
<gene>
    <name evidence="9" type="ORF">BU072_09330</name>
</gene>
<keyword evidence="3 9" id="KW-0032">Aminotransferase</keyword>
<dbReference type="CDD" id="cd00609">
    <property type="entry name" value="AAT_like"/>
    <property type="match status" value="1"/>
</dbReference>
<dbReference type="GO" id="GO:0008483">
    <property type="term" value="F:transaminase activity"/>
    <property type="evidence" value="ECO:0007669"/>
    <property type="project" value="UniProtKB-KW"/>
</dbReference>
<evidence type="ECO:0000256" key="7">
    <source>
        <dbReference type="ARBA" id="ARBA00023163"/>
    </source>
</evidence>
<reference evidence="9 10" key="1">
    <citation type="journal article" date="2016" name="Front. Microbiol.">
        <title>Comprehensive Phylogenetic Analysis of Bovine Non-aureus Staphylococci Species Based on Whole-Genome Sequencing.</title>
        <authorList>
            <person name="Naushad S."/>
            <person name="Barkema H.W."/>
            <person name="Luby C."/>
            <person name="Condas L.A."/>
            <person name="Nobrega D.B."/>
            <person name="Carson D.A."/>
            <person name="De Buck J."/>
        </authorList>
    </citation>
    <scope>NUCLEOTIDE SEQUENCE [LARGE SCALE GENOMIC DNA]</scope>
    <source>
        <strain evidence="9 10">SNUC 2204</strain>
    </source>
</reference>
<comment type="caution">
    <text evidence="9">The sequence shown here is derived from an EMBL/GenBank/DDBJ whole genome shotgun (WGS) entry which is preliminary data.</text>
</comment>
<dbReference type="SUPFAM" id="SSF53383">
    <property type="entry name" value="PLP-dependent transferases"/>
    <property type="match status" value="1"/>
</dbReference>
<dbReference type="InterPro" id="IPR004839">
    <property type="entry name" value="Aminotransferase_I/II_large"/>
</dbReference>
<organism evidence="9 10">
    <name type="scientific">Mammaliicoccus vitulinus</name>
    <dbReference type="NCBI Taxonomy" id="71237"/>
    <lineage>
        <taxon>Bacteria</taxon>
        <taxon>Bacillati</taxon>
        <taxon>Bacillota</taxon>
        <taxon>Bacilli</taxon>
        <taxon>Bacillales</taxon>
        <taxon>Staphylococcaceae</taxon>
        <taxon>Mammaliicoccus</taxon>
    </lineage>
</organism>
<dbReference type="Pfam" id="PF00155">
    <property type="entry name" value="Aminotran_1_2"/>
    <property type="match status" value="1"/>
</dbReference>
<dbReference type="STRING" id="1167632.GCA_000286335_00459"/>
<proteinExistence type="inferred from homology"/>
<dbReference type="Pfam" id="PF00392">
    <property type="entry name" value="GntR"/>
    <property type="match status" value="1"/>
</dbReference>
<dbReference type="GO" id="GO:0030170">
    <property type="term" value="F:pyridoxal phosphate binding"/>
    <property type="evidence" value="ECO:0007669"/>
    <property type="project" value="InterPro"/>
</dbReference>
<dbReference type="GO" id="GO:0003700">
    <property type="term" value="F:DNA-binding transcription factor activity"/>
    <property type="evidence" value="ECO:0007669"/>
    <property type="project" value="InterPro"/>
</dbReference>
<keyword evidence="9" id="KW-0808">Transferase</keyword>
<dbReference type="PANTHER" id="PTHR46577">
    <property type="entry name" value="HTH-TYPE TRANSCRIPTIONAL REGULATORY PROTEIN GABR"/>
    <property type="match status" value="1"/>
</dbReference>
<sequence length="469" mass="54638">MEMLMFDINRNINIPIYQQLYENIKQNIINDVMRHDEKLPSKRQLSHYLSVSQTTIEHAYQLLCDEGYIYSKNRSGFYINDIVNLPVTYKTKVPAQTNQDEISYKYSFKLGAIDKEHFPNDLFRKYAKEAFDEQQVHLLDSGHKQGDLNLRKEIGHYVFHSRGVNCSPQQIIVGSSTEQLLSIITDMISDSKYMIEDPLYKQVRNLLKRKHVPFEFIPVTQNGIDIEQIKKTDYDVVYITPSHQFPTGVIMDLKRRTQLIKWASDKSNRFIIEDDYDSEFRYGGRPIPALQSLDNSDSVIYVSTFSKSISPSLRVAYAVLPKNLITLYQKKTNIEGGTVPRHTQYMLSRFMNEGHFERHLNRMRKIYRTKRDHILKQLRKYPETFAISGELTGMHFILTVTNGLTIEDCISRIKEGDIDIKPLSHYRFKKTDNKPHFVLGFGGINTEDTEDHINALISCLTKRKKTSSL</sequence>
<dbReference type="PANTHER" id="PTHR46577:SF1">
    <property type="entry name" value="HTH-TYPE TRANSCRIPTIONAL REGULATORY PROTEIN GABR"/>
    <property type="match status" value="1"/>
</dbReference>
<dbReference type="SUPFAM" id="SSF46785">
    <property type="entry name" value="Winged helix' DNA-binding domain"/>
    <property type="match status" value="1"/>
</dbReference>
<dbReference type="InterPro" id="IPR000524">
    <property type="entry name" value="Tscrpt_reg_HTH_GntR"/>
</dbReference>
<accession>A0A2T4PSF7</accession>
<keyword evidence="7" id="KW-0804">Transcription</keyword>
<comment type="similarity">
    <text evidence="2">In the C-terminal section; belongs to the class-I pyridoxal-phosphate-dependent aminotransferase family.</text>
</comment>
<evidence type="ECO:0000256" key="1">
    <source>
        <dbReference type="ARBA" id="ARBA00001933"/>
    </source>
</evidence>
<evidence type="ECO:0000256" key="5">
    <source>
        <dbReference type="ARBA" id="ARBA00023015"/>
    </source>
</evidence>
<evidence type="ECO:0000256" key="3">
    <source>
        <dbReference type="ARBA" id="ARBA00022576"/>
    </source>
</evidence>
<dbReference type="CDD" id="cd07377">
    <property type="entry name" value="WHTH_GntR"/>
    <property type="match status" value="1"/>
</dbReference>
<evidence type="ECO:0000256" key="2">
    <source>
        <dbReference type="ARBA" id="ARBA00005384"/>
    </source>
</evidence>
<comment type="cofactor">
    <cofactor evidence="1">
        <name>pyridoxal 5'-phosphate</name>
        <dbReference type="ChEBI" id="CHEBI:597326"/>
    </cofactor>
</comment>
<dbReference type="EMBL" id="PZFK01000017">
    <property type="protein sequence ID" value="PTI29248.1"/>
    <property type="molecule type" value="Genomic_DNA"/>
</dbReference>
<dbReference type="PROSITE" id="PS50949">
    <property type="entry name" value="HTH_GNTR"/>
    <property type="match status" value="1"/>
</dbReference>
<dbReference type="InterPro" id="IPR015424">
    <property type="entry name" value="PyrdxlP-dep_Trfase"/>
</dbReference>
<keyword evidence="6" id="KW-0238">DNA-binding</keyword>
<dbReference type="InterPro" id="IPR036388">
    <property type="entry name" value="WH-like_DNA-bd_sf"/>
</dbReference>
<dbReference type="InterPro" id="IPR036390">
    <property type="entry name" value="WH_DNA-bd_sf"/>
</dbReference>
<name>A0A2T4PSF7_9STAP</name>
<evidence type="ECO:0000313" key="9">
    <source>
        <dbReference type="EMBL" id="PTI29248.1"/>
    </source>
</evidence>
<dbReference type="InterPro" id="IPR015421">
    <property type="entry name" value="PyrdxlP-dep_Trfase_major"/>
</dbReference>
<keyword evidence="5" id="KW-0805">Transcription regulation</keyword>
<dbReference type="Gene3D" id="1.10.10.10">
    <property type="entry name" value="Winged helix-like DNA-binding domain superfamily/Winged helix DNA-binding domain"/>
    <property type="match status" value="1"/>
</dbReference>
<feature type="domain" description="HTH gntR-type" evidence="8">
    <location>
        <begin position="14"/>
        <end position="82"/>
    </location>
</feature>
<dbReference type="AlphaFoldDB" id="A0A2T4PSF7"/>